<dbReference type="EMBL" id="LR590463">
    <property type="protein sequence ID" value="VTP67676.1"/>
    <property type="molecule type" value="Genomic_DNA"/>
</dbReference>
<sequence>MPCQKRGRQDKANAAGLHTPLCQLSLHFGQPYRHPDAQCSDRRRRPPGAPGHRLARHYPPGYLLRCTATAAPSCCTARRRHARHDAAGQLAGAAAAGGLAAARHAHQVTMVGVTTTVCISNRRRCRKRYAPPLPGGQRLAADAPAVDRRRGDAARIRAARARRRADRTAAA</sequence>
<evidence type="ECO:0000313" key="3">
    <source>
        <dbReference type="Proteomes" id="UP000307968"/>
    </source>
</evidence>
<feature type="region of interest" description="Disordered" evidence="1">
    <location>
        <begin position="130"/>
        <end position="171"/>
    </location>
</feature>
<feature type="compositionally biased region" description="Basic and acidic residues" evidence="1">
    <location>
        <begin position="145"/>
        <end position="155"/>
    </location>
</feature>
<organism evidence="2 3">
    <name type="scientific">Serratia rubidaea</name>
    <name type="common">Serratia marinorubra</name>
    <dbReference type="NCBI Taxonomy" id="61652"/>
    <lineage>
        <taxon>Bacteria</taxon>
        <taxon>Pseudomonadati</taxon>
        <taxon>Pseudomonadota</taxon>
        <taxon>Gammaproteobacteria</taxon>
        <taxon>Enterobacterales</taxon>
        <taxon>Yersiniaceae</taxon>
        <taxon>Serratia</taxon>
    </lineage>
</organism>
<dbReference type="AlphaFoldDB" id="A0A4U9HV83"/>
<evidence type="ECO:0000313" key="2">
    <source>
        <dbReference type="EMBL" id="VTP67676.1"/>
    </source>
</evidence>
<protein>
    <submittedName>
        <fullName evidence="2">Uncharacterized protein</fullName>
    </submittedName>
</protein>
<evidence type="ECO:0000256" key="1">
    <source>
        <dbReference type="SAM" id="MobiDB-lite"/>
    </source>
</evidence>
<dbReference type="Proteomes" id="UP000307968">
    <property type="component" value="Chromosome"/>
</dbReference>
<feature type="region of interest" description="Disordered" evidence="1">
    <location>
        <begin position="33"/>
        <end position="55"/>
    </location>
</feature>
<reference evidence="2 3" key="1">
    <citation type="submission" date="2019-05" db="EMBL/GenBank/DDBJ databases">
        <authorList>
            <consortium name="Pathogen Informatics"/>
        </authorList>
    </citation>
    <scope>NUCLEOTIDE SEQUENCE [LARGE SCALE GENOMIC DNA]</scope>
    <source>
        <strain evidence="2 3">NCTC12971</strain>
    </source>
</reference>
<accession>A0A4U9HV83</accession>
<proteinExistence type="predicted"/>
<name>A0A4U9HV83_SERRU</name>
<gene>
    <name evidence="2" type="ORF">NCTC12971_05229</name>
</gene>